<evidence type="ECO:0000256" key="2">
    <source>
        <dbReference type="ARBA" id="ARBA00022786"/>
    </source>
</evidence>
<dbReference type="AlphaFoldDB" id="A0A6C0ISE2"/>
<dbReference type="SUPFAM" id="SSF54495">
    <property type="entry name" value="UBC-like"/>
    <property type="match status" value="2"/>
</dbReference>
<dbReference type="EMBL" id="MN740254">
    <property type="protein sequence ID" value="QHT96128.1"/>
    <property type="molecule type" value="Genomic_DNA"/>
</dbReference>
<dbReference type="Gene3D" id="3.10.110.10">
    <property type="entry name" value="Ubiquitin Conjugating Enzyme"/>
    <property type="match status" value="1"/>
</dbReference>
<feature type="domain" description="UBC core" evidence="3">
    <location>
        <begin position="521"/>
        <end position="688"/>
    </location>
</feature>
<dbReference type="CDD" id="cd23810">
    <property type="entry name" value="UBCc_BIRC6"/>
    <property type="match status" value="1"/>
</dbReference>
<evidence type="ECO:0000313" key="4">
    <source>
        <dbReference type="EMBL" id="QHT96128.1"/>
    </source>
</evidence>
<evidence type="ECO:0000256" key="1">
    <source>
        <dbReference type="ARBA" id="ARBA00022679"/>
    </source>
</evidence>
<dbReference type="InterPro" id="IPR016135">
    <property type="entry name" value="UBQ-conjugating_enzyme/RWD"/>
</dbReference>
<evidence type="ECO:0000259" key="3">
    <source>
        <dbReference type="PROSITE" id="PS50127"/>
    </source>
</evidence>
<sequence length="1018" mass="117840">MALLEEIEHNFNQLDSYQSINHQTNYIVKFNYLDADFEVIIDKDLNYIYVKSLLTNTDFINIILVKKRKLSMVIPTIKDNYSLKADVDIIRSTADTFGLFRSREMFDKSNCDYELLRKQLINSEITSHVKIASIPKELLYSKKQIIEMLIKEIKKVNTNKEHLHYITPGEKDYTFYMYLNVNDINNNNFHIKLLLNVDPEIHPYYPPTIRYLEPVAKKSFIYNMSNLNILKLENWNPIINMDWLITNLADSIKDFIQEYIVDAKELDMTPLDKELIQFSSLISEEIYEHLNIELKHIKFSLKDKKDSNNKYWNSGVGYGHRGIEEWDVSKYVKEQEIKDVSIGESLDRIHKMICADDNYSVKLANSSIIKFLGTMICNSTLLEINKRTKLFQKSMDLTKVIYGKLGDTLIEWEMNIHNSLEVFRKDISMLLSSIEDDQLEFYLSIISLADYIKSIVISNNMQVVLNEKRLFAASDVITIDKSVKDEYFEMIKSEQDKIFSDYIIQSNHSYSKYKTTSLNPKSIMRISSEFSSMRKNLPNNWDTSIVVRACSDNLNLFSFVIVGPKDTPYHNGIFEFHTYFPNDYPNKEPNVLLATTGNGSVRFNPNLYNCGKVCLSLLGTWSGQDGESWNKDTSTFLQVLVSIQSLILVENPYFNEPGWERQMHTQEGKKKSFEYTDNIRLQNLRWAIVDKFRNPPSGFETLTLNHFRLKKDEILEVVNSWIDETVNYKPKMTILRDELLSIYKELEHPTVEQATVEEATVEQATVEKEVGEQPKVEQATVEEAIVEQATVEQATVEQATVEKEVGEQPTGPLLTLMVLLKLDNLSPEEYEIQSQLAQEVKDLSSEELHQLALKLEDPPLDDEDWAKIKVEAEELPKDELHLHSLDIKELSAEEQQFEYPIYKEPPLTEEDEDWEKMKVETEELSKDELHLHSLDIEELSAEELSSEYPIYKEPPLTDITEVNLDDINISSGSLPITTMLSDNLSSDKMSTKGFKGVFIDLTTKGILVSTLSKLKLLK</sequence>
<dbReference type="GO" id="GO:0016740">
    <property type="term" value="F:transferase activity"/>
    <property type="evidence" value="ECO:0007669"/>
    <property type="project" value="UniProtKB-KW"/>
</dbReference>
<organism evidence="4">
    <name type="scientific">viral metagenome</name>
    <dbReference type="NCBI Taxonomy" id="1070528"/>
    <lineage>
        <taxon>unclassified sequences</taxon>
        <taxon>metagenomes</taxon>
        <taxon>organismal metagenomes</taxon>
    </lineage>
</organism>
<protein>
    <recommendedName>
        <fullName evidence="3">UBC core domain-containing protein</fullName>
    </recommendedName>
</protein>
<dbReference type="PROSITE" id="PS50127">
    <property type="entry name" value="UBC_2"/>
    <property type="match status" value="1"/>
</dbReference>
<keyword evidence="1" id="KW-0808">Transferase</keyword>
<reference evidence="4" key="1">
    <citation type="journal article" date="2020" name="Nature">
        <title>Giant virus diversity and host interactions through global metagenomics.</title>
        <authorList>
            <person name="Schulz F."/>
            <person name="Roux S."/>
            <person name="Paez-Espino D."/>
            <person name="Jungbluth S."/>
            <person name="Walsh D.A."/>
            <person name="Denef V.J."/>
            <person name="McMahon K.D."/>
            <person name="Konstantinidis K.T."/>
            <person name="Eloe-Fadrosh E.A."/>
            <person name="Kyrpides N.C."/>
            <person name="Woyke T."/>
        </authorList>
    </citation>
    <scope>NUCLEOTIDE SEQUENCE</scope>
    <source>
        <strain evidence="4">GVMAG-M-3300024302-11</strain>
    </source>
</reference>
<keyword evidence="2" id="KW-0833">Ubl conjugation pathway</keyword>
<accession>A0A6C0ISE2</accession>
<dbReference type="SMART" id="SM00212">
    <property type="entry name" value="UBCc"/>
    <property type="match status" value="1"/>
</dbReference>
<proteinExistence type="predicted"/>
<dbReference type="InterPro" id="IPR000608">
    <property type="entry name" value="UBC"/>
</dbReference>
<name>A0A6C0ISE2_9ZZZZ</name>
<dbReference type="PANTHER" id="PTHR46116">
    <property type="entry name" value="(E3-INDEPENDENT) E2 UBIQUITIN-CONJUGATING ENZYME"/>
    <property type="match status" value="1"/>
</dbReference>
<dbReference type="Pfam" id="PF00179">
    <property type="entry name" value="UQ_con"/>
    <property type="match status" value="1"/>
</dbReference>